<dbReference type="Pfam" id="PF14522">
    <property type="entry name" value="Cytochrome_C7"/>
    <property type="match status" value="1"/>
</dbReference>
<protein>
    <recommendedName>
        <fullName evidence="2">Cytochrome c7-like domain-containing protein</fullName>
    </recommendedName>
</protein>
<sequence>MKRSALIASIACALLFVLALPAATLAAKQGADNITIFGGSRGKVPFPHAHHQARLKDCNICHSVFPQEVDAMRKMKEKGTLKSKQVMNLQCIKCHKADKKAGKPHGPVTCSTCHVR</sequence>
<dbReference type="EMBL" id="AP021875">
    <property type="protein sequence ID" value="BBO77558.1"/>
    <property type="molecule type" value="Genomic_DNA"/>
</dbReference>
<keyword evidence="4" id="KW-1185">Reference proteome</keyword>
<feature type="domain" description="Cytochrome c7-like" evidence="2">
    <location>
        <begin position="45"/>
        <end position="114"/>
    </location>
</feature>
<dbReference type="SUPFAM" id="SSF48695">
    <property type="entry name" value="Multiheme cytochromes"/>
    <property type="match status" value="1"/>
</dbReference>
<dbReference type="RefSeq" id="WP_170302448.1">
    <property type="nucleotide sequence ID" value="NZ_AP021875.1"/>
</dbReference>
<gene>
    <name evidence="3" type="ORF">DSCW_49750</name>
</gene>
<dbReference type="InterPro" id="IPR029467">
    <property type="entry name" value="Cyt_c7-like"/>
</dbReference>
<proteinExistence type="predicted"/>
<feature type="chain" id="PRO_5024436530" description="Cytochrome c7-like domain-containing protein" evidence="1">
    <location>
        <begin position="27"/>
        <end position="116"/>
    </location>
</feature>
<reference evidence="3 4" key="1">
    <citation type="submission" date="2019-11" db="EMBL/GenBank/DDBJ databases">
        <title>Comparative genomics of hydrocarbon-degrading Desulfosarcina strains.</title>
        <authorList>
            <person name="Watanabe M."/>
            <person name="Kojima H."/>
            <person name="Fukui M."/>
        </authorList>
    </citation>
    <scope>NUCLEOTIDE SEQUENCE [LARGE SCALE GENOMIC DNA]</scope>
    <source>
        <strain evidence="3 4">PP31</strain>
    </source>
</reference>
<keyword evidence="1" id="KW-0732">Signal</keyword>
<dbReference type="Gene3D" id="3.90.10.10">
    <property type="entry name" value="Cytochrome C3"/>
    <property type="match status" value="1"/>
</dbReference>
<evidence type="ECO:0000313" key="3">
    <source>
        <dbReference type="EMBL" id="BBO77558.1"/>
    </source>
</evidence>
<dbReference type="Proteomes" id="UP000427769">
    <property type="component" value="Chromosome"/>
</dbReference>
<organism evidence="3 4">
    <name type="scientific">Desulfosarcina widdelii</name>
    <dbReference type="NCBI Taxonomy" id="947919"/>
    <lineage>
        <taxon>Bacteria</taxon>
        <taxon>Pseudomonadati</taxon>
        <taxon>Thermodesulfobacteriota</taxon>
        <taxon>Desulfobacteria</taxon>
        <taxon>Desulfobacterales</taxon>
        <taxon>Desulfosarcinaceae</taxon>
        <taxon>Desulfosarcina</taxon>
    </lineage>
</organism>
<dbReference type="KEGG" id="dwd:DSCW_49750"/>
<feature type="signal peptide" evidence="1">
    <location>
        <begin position="1"/>
        <end position="26"/>
    </location>
</feature>
<evidence type="ECO:0000259" key="2">
    <source>
        <dbReference type="Pfam" id="PF14522"/>
    </source>
</evidence>
<dbReference type="AlphaFoldDB" id="A0A5K7Z928"/>
<name>A0A5K7Z928_9BACT</name>
<dbReference type="InterPro" id="IPR036280">
    <property type="entry name" value="Multihaem_cyt_sf"/>
</dbReference>
<dbReference type="CDD" id="cd08168">
    <property type="entry name" value="Cytochrom_C3"/>
    <property type="match status" value="1"/>
</dbReference>
<accession>A0A5K7Z928</accession>
<evidence type="ECO:0000256" key="1">
    <source>
        <dbReference type="SAM" id="SignalP"/>
    </source>
</evidence>
<evidence type="ECO:0000313" key="4">
    <source>
        <dbReference type="Proteomes" id="UP000427769"/>
    </source>
</evidence>